<feature type="domain" description="Glutaredoxin" evidence="6">
    <location>
        <begin position="102"/>
        <end position="163"/>
    </location>
</feature>
<evidence type="ECO:0000259" key="6">
    <source>
        <dbReference type="Pfam" id="PF00462"/>
    </source>
</evidence>
<dbReference type="OrthoDB" id="423313at2759"/>
<dbReference type="NCBIfam" id="TIGR02180">
    <property type="entry name" value="GRX_euk"/>
    <property type="match status" value="1"/>
</dbReference>
<dbReference type="AlphaFoldDB" id="H0GR47"/>
<dbReference type="GO" id="GO:0034599">
    <property type="term" value="P:cellular response to oxidative stress"/>
    <property type="evidence" value="ECO:0007669"/>
    <property type="project" value="TreeGrafter"/>
</dbReference>
<dbReference type="InterPro" id="IPR014025">
    <property type="entry name" value="Glutaredoxin_subgr"/>
</dbReference>
<protein>
    <submittedName>
        <fullName evidence="7">Grx7p</fullName>
    </submittedName>
</protein>
<evidence type="ECO:0000256" key="4">
    <source>
        <dbReference type="SAM" id="MobiDB-lite"/>
    </source>
</evidence>
<evidence type="ECO:0000256" key="5">
    <source>
        <dbReference type="SAM" id="SignalP"/>
    </source>
</evidence>
<dbReference type="InterPro" id="IPR011899">
    <property type="entry name" value="Glutaredoxin_euk/vir"/>
</dbReference>
<feature type="signal peptide" evidence="5">
    <location>
        <begin position="1"/>
        <end position="34"/>
    </location>
</feature>
<feature type="compositionally biased region" description="Basic and acidic residues" evidence="4">
    <location>
        <begin position="69"/>
        <end position="80"/>
    </location>
</feature>
<dbReference type="PRINTS" id="PR00160">
    <property type="entry name" value="GLUTAREDOXIN"/>
</dbReference>
<dbReference type="SUPFAM" id="SSF52833">
    <property type="entry name" value="Thioredoxin-like"/>
    <property type="match status" value="1"/>
</dbReference>
<evidence type="ECO:0000313" key="7">
    <source>
        <dbReference type="EMBL" id="EHN03692.1"/>
    </source>
</evidence>
<dbReference type="GO" id="GO:0051537">
    <property type="term" value="F:2 iron, 2 sulfur cluster binding"/>
    <property type="evidence" value="ECO:0007669"/>
    <property type="project" value="UniProtKB-KW"/>
</dbReference>
<dbReference type="HOGENOM" id="CLU_026126_0_1_1"/>
<evidence type="ECO:0000256" key="1">
    <source>
        <dbReference type="ARBA" id="ARBA00009630"/>
    </source>
</evidence>
<dbReference type="GO" id="GO:0005801">
    <property type="term" value="C:cis-Golgi network"/>
    <property type="evidence" value="ECO:0007669"/>
    <property type="project" value="UniProtKB-ARBA"/>
</dbReference>
<dbReference type="PROSITE" id="PS51354">
    <property type="entry name" value="GLUTAREDOXIN_2"/>
    <property type="match status" value="1"/>
</dbReference>
<evidence type="ECO:0000256" key="2">
    <source>
        <dbReference type="ARBA" id="ARBA00022714"/>
    </source>
</evidence>
<evidence type="ECO:0000313" key="8">
    <source>
        <dbReference type="Proteomes" id="UP000009009"/>
    </source>
</evidence>
<keyword evidence="3" id="KW-0411">Iron-sulfur</keyword>
<evidence type="ECO:0000256" key="3">
    <source>
        <dbReference type="ARBA" id="ARBA00023014"/>
    </source>
</evidence>
<dbReference type="GO" id="GO:0004362">
    <property type="term" value="F:glutathione-disulfide reductase (NADPH) activity"/>
    <property type="evidence" value="ECO:0007669"/>
    <property type="project" value="UniProtKB-ARBA"/>
</dbReference>
<dbReference type="GO" id="GO:0000324">
    <property type="term" value="C:fungal-type vacuole"/>
    <property type="evidence" value="ECO:0007669"/>
    <property type="project" value="TreeGrafter"/>
</dbReference>
<reference evidence="7 8" key="1">
    <citation type="journal article" date="2012" name="FEMS Yeast Res.">
        <title>The genome sequence of the wine yeast VIN7 reveals an allotriploid hybrid genome with Saccharomyces cerevisiae and Saccharomyces kudriavzevii origins.</title>
        <authorList>
            <person name="Borneman A.R."/>
            <person name="Desany B.A."/>
            <person name="Riches D."/>
            <person name="Affourtit J.P."/>
            <person name="Forgan A.H."/>
            <person name="Pretorius I.S."/>
            <person name="Egholm M."/>
            <person name="Chambers P.J."/>
        </authorList>
    </citation>
    <scope>NUCLEOTIDE SEQUENCE [LARGE SCALE GENOMIC DNA]</scope>
    <source>
        <strain evidence="7 8">VIN7</strain>
    </source>
</reference>
<dbReference type="EMBL" id="AGVY01000126">
    <property type="protein sequence ID" value="EHN03692.1"/>
    <property type="molecule type" value="Genomic_DNA"/>
</dbReference>
<dbReference type="PANTHER" id="PTHR45694">
    <property type="entry name" value="GLUTAREDOXIN 2"/>
    <property type="match status" value="1"/>
</dbReference>
<gene>
    <name evidence="7" type="ORF">VIN7_5535</name>
</gene>
<accession>H0GR47</accession>
<proteinExistence type="inferred from homology"/>
<dbReference type="Proteomes" id="UP000009009">
    <property type="component" value="Unassembled WGS sequence"/>
</dbReference>
<keyword evidence="2" id="KW-0408">Iron</keyword>
<dbReference type="PANTHER" id="PTHR45694:SF5">
    <property type="entry name" value="GLUTAREDOXIN 2"/>
    <property type="match status" value="1"/>
</dbReference>
<feature type="region of interest" description="Disordered" evidence="4">
    <location>
        <begin position="51"/>
        <end position="80"/>
    </location>
</feature>
<dbReference type="InterPro" id="IPR036249">
    <property type="entry name" value="Thioredoxin-like_sf"/>
</dbReference>
<organism evidence="7 8">
    <name type="scientific">Saccharomyces cerevisiae x Saccharomyces kudriavzevii (strain VIN7)</name>
    <name type="common">Yeast</name>
    <dbReference type="NCBI Taxonomy" id="1095631"/>
    <lineage>
        <taxon>Eukaryota</taxon>
        <taxon>Fungi</taxon>
        <taxon>Dikarya</taxon>
        <taxon>Ascomycota</taxon>
        <taxon>Saccharomycotina</taxon>
        <taxon>Saccharomycetes</taxon>
        <taxon>Saccharomycetales</taxon>
        <taxon>Saccharomycetaceae</taxon>
        <taxon>Saccharomyces</taxon>
    </lineage>
</organism>
<sequence>MAIVINKRNVRVLVITNILLILVFLVVRSSNADASEAVKIIHPGSLATFDQSGNAPGTPESADKAVTNKQDKEVGETNEDSKGVTFDAAAEYGKILEYSPFVVFSKTGCPYSKKLKSLLAESYTITPSYYVVELDNHEHGKELKDYIGDKTGRSTVPNVVINGISRGGYTEMAALHENDTLVDSFKEWSSDKFTVKATSQSERT</sequence>
<dbReference type="PhylomeDB" id="H0GR47"/>
<keyword evidence="8" id="KW-1185">Reference proteome</keyword>
<dbReference type="InterPro" id="IPR002109">
    <property type="entry name" value="Glutaredoxin"/>
</dbReference>
<keyword evidence="5" id="KW-0732">Signal</keyword>
<name>H0GR47_SACCK</name>
<keyword evidence="2" id="KW-0479">Metal-binding</keyword>
<dbReference type="GO" id="GO:0005796">
    <property type="term" value="C:Golgi lumen"/>
    <property type="evidence" value="ECO:0007669"/>
    <property type="project" value="TreeGrafter"/>
</dbReference>
<dbReference type="Gene3D" id="3.40.30.10">
    <property type="entry name" value="Glutaredoxin"/>
    <property type="match status" value="1"/>
</dbReference>
<dbReference type="CDD" id="cd03419">
    <property type="entry name" value="GRX_GRXh_1_2_like"/>
    <property type="match status" value="1"/>
</dbReference>
<comment type="caution">
    <text evidence="7">The sequence shown here is derived from an EMBL/GenBank/DDBJ whole genome shotgun (WGS) entry which is preliminary data.</text>
</comment>
<dbReference type="Pfam" id="PF00462">
    <property type="entry name" value="Glutaredoxin"/>
    <property type="match status" value="1"/>
</dbReference>
<comment type="similarity">
    <text evidence="1">Belongs to the glutaredoxin family. Monothiol subfamily.</text>
</comment>
<keyword evidence="2" id="KW-0001">2Fe-2S</keyword>
<feature type="chain" id="PRO_5003534225" evidence="5">
    <location>
        <begin position="35"/>
        <end position="204"/>
    </location>
</feature>
<dbReference type="FunFam" id="3.40.30.10:FF:000093">
    <property type="entry name" value="Glutaredoxin 2"/>
    <property type="match status" value="1"/>
</dbReference>